<gene>
    <name evidence="1" type="ORF">SAMN05421766_103548</name>
</gene>
<sequence>MYAQETMAINHKGTQVSVRNTVVTTAASAPSDPLQNDIWFDTAAEVTKVYNGTIWLTINLDALAKKEDSANKSTDINLADGTNTKFPTELAVKTYVDTELAALVDDDITNVSFDGTHLRVDEGTTNFSADLSALEESSDITANTTLINNHIAADDDLSATNELQNAAEVSIEDTAGNYTATNVEAALAELATVPNKNIYSDNGTLSTNRDITQNNFDLNFDSNTLVISGDDDRIGIGTASPSSKLDVNGTTRIRTLPTGTGSDELVTVDTNGNLKKLPIGSMETKTTIAQNTGTGVITHNSEDGTSQAVNLVSTNANNSISVGSDGGAYYKSPIKSYGILIPDSNSYTASGISGIVKNATGRYTFTMSTPRTSANYPIQLSLLETGSNRLNIYVTAQTTTTFSISIIREGSTFLTYSYVDRTCYFTVLDF</sequence>
<name>A0ABY1KSA8_9FLAO</name>
<proteinExistence type="predicted"/>
<evidence type="ECO:0000313" key="1">
    <source>
        <dbReference type="EMBL" id="SIS71216.1"/>
    </source>
</evidence>
<dbReference type="Proteomes" id="UP000185728">
    <property type="component" value="Unassembled WGS sequence"/>
</dbReference>
<comment type="caution">
    <text evidence="1">The sequence shown here is derived from an EMBL/GenBank/DDBJ whole genome shotgun (WGS) entry which is preliminary data.</text>
</comment>
<organism evidence="1 2">
    <name type="scientific">Zobellia uliginosa</name>
    <dbReference type="NCBI Taxonomy" id="143224"/>
    <lineage>
        <taxon>Bacteria</taxon>
        <taxon>Pseudomonadati</taxon>
        <taxon>Bacteroidota</taxon>
        <taxon>Flavobacteriia</taxon>
        <taxon>Flavobacteriales</taxon>
        <taxon>Flavobacteriaceae</taxon>
        <taxon>Zobellia</taxon>
    </lineage>
</organism>
<reference evidence="1 2" key="1">
    <citation type="submission" date="2017-01" db="EMBL/GenBank/DDBJ databases">
        <authorList>
            <person name="Varghese N."/>
            <person name="Submissions S."/>
        </authorList>
    </citation>
    <scope>NUCLEOTIDE SEQUENCE [LARGE SCALE GENOMIC DNA]</scope>
    <source>
        <strain evidence="1 2">DSM 2061</strain>
    </source>
</reference>
<evidence type="ECO:0000313" key="2">
    <source>
        <dbReference type="Proteomes" id="UP000185728"/>
    </source>
</evidence>
<protein>
    <submittedName>
        <fullName evidence="1">Uncharacterized protein</fullName>
    </submittedName>
</protein>
<keyword evidence="2" id="KW-1185">Reference proteome</keyword>
<accession>A0ABY1KSA8</accession>
<dbReference type="EMBL" id="FTOB01000003">
    <property type="protein sequence ID" value="SIS71216.1"/>
    <property type="molecule type" value="Genomic_DNA"/>
</dbReference>